<dbReference type="EMBL" id="SWCI01000002">
    <property type="protein sequence ID" value="TKB50224.1"/>
    <property type="molecule type" value="Genomic_DNA"/>
</dbReference>
<dbReference type="PANTHER" id="PTHR34108:SF1">
    <property type="entry name" value="SEPTUM SITE-DETERMINING PROTEIN MINC"/>
    <property type="match status" value="1"/>
</dbReference>
<dbReference type="GO" id="GO:1901891">
    <property type="term" value="P:regulation of cell septum assembly"/>
    <property type="evidence" value="ECO:0007669"/>
    <property type="project" value="InterPro"/>
</dbReference>
<dbReference type="Pfam" id="PF03775">
    <property type="entry name" value="MinC_C"/>
    <property type="match status" value="1"/>
</dbReference>
<dbReference type="InterPro" id="IPR016098">
    <property type="entry name" value="CAP/MinC_C"/>
</dbReference>
<keyword evidence="2 6" id="KW-0132">Cell division</keyword>
<evidence type="ECO:0000313" key="9">
    <source>
        <dbReference type="EMBL" id="TKB50224.1"/>
    </source>
</evidence>
<evidence type="ECO:0000256" key="2">
    <source>
        <dbReference type="ARBA" id="ARBA00022618"/>
    </source>
</evidence>
<dbReference type="AlphaFoldDB" id="A0A4U1BGT1"/>
<accession>A0A4U1BGT1</accession>
<dbReference type="GO" id="GO:0000902">
    <property type="term" value="P:cell morphogenesis"/>
    <property type="evidence" value="ECO:0007669"/>
    <property type="project" value="InterPro"/>
</dbReference>
<comment type="caution">
    <text evidence="9">The sequence shown here is derived from an EMBL/GenBank/DDBJ whole genome shotgun (WGS) entry which is preliminary data.</text>
</comment>
<dbReference type="HAMAP" id="MF_00267">
    <property type="entry name" value="MinC"/>
    <property type="match status" value="1"/>
</dbReference>
<dbReference type="Gene3D" id="2.160.20.70">
    <property type="match status" value="1"/>
</dbReference>
<dbReference type="RefSeq" id="WP_136851406.1">
    <property type="nucleotide sequence ID" value="NZ_SWCI01000002.1"/>
</dbReference>
<sequence>MQQHGIEFTSSSFTLPVLKLSGSHLQEIDAQLQQQLNQAPSLFDGMSCVLDLEAVGAGVALAPLLSLVRRARLNPLGIRQADAGHKLQAREAGVPLLTGSRSRSSGAKATRVEQRSIRSGQQLYAEGGDLVIIGSVSAGAEVIADGSIQVLGTLRGKAIAGANGQSDASILCLNQQAELLSIAGHFWLSEQITREYWQKAALARLAQGQLALSPVSL</sequence>
<comment type="function">
    <text evidence="5 6">Cell division inhibitor that blocks the formation of polar Z ring septums. Rapidly oscillates between the poles of the cell to destabilize FtsZ filaments that have formed before they mature into polar Z rings. Prevents FtsZ polymerization.</text>
</comment>
<feature type="domain" description="Septum formation inhibitor MinC C-terminal" evidence="7">
    <location>
        <begin position="114"/>
        <end position="211"/>
    </location>
</feature>
<dbReference type="OrthoDB" id="9794530at2"/>
<name>A0A4U1BGT1_9GAMM</name>
<gene>
    <name evidence="6 9" type="primary">minC</name>
    <name evidence="9" type="ORF">FCL40_03420</name>
</gene>
<evidence type="ECO:0000256" key="5">
    <source>
        <dbReference type="ARBA" id="ARBA00025606"/>
    </source>
</evidence>
<comment type="similarity">
    <text evidence="1 6">Belongs to the MinC family.</text>
</comment>
<dbReference type="NCBIfam" id="TIGR01222">
    <property type="entry name" value="minC"/>
    <property type="match status" value="1"/>
</dbReference>
<dbReference type="GO" id="GO:0051302">
    <property type="term" value="P:regulation of cell division"/>
    <property type="evidence" value="ECO:0007669"/>
    <property type="project" value="InterPro"/>
</dbReference>
<dbReference type="Gene3D" id="3.30.70.260">
    <property type="match status" value="1"/>
</dbReference>
<protein>
    <recommendedName>
        <fullName evidence="6">Probable septum site-determining protein MinC</fullName>
    </recommendedName>
</protein>
<evidence type="ECO:0000256" key="1">
    <source>
        <dbReference type="ARBA" id="ARBA00006291"/>
    </source>
</evidence>
<dbReference type="GO" id="GO:0000917">
    <property type="term" value="P:division septum assembly"/>
    <property type="evidence" value="ECO:0007669"/>
    <property type="project" value="UniProtKB-KW"/>
</dbReference>
<keyword evidence="10" id="KW-1185">Reference proteome</keyword>
<evidence type="ECO:0000259" key="7">
    <source>
        <dbReference type="Pfam" id="PF03775"/>
    </source>
</evidence>
<evidence type="ECO:0000313" key="10">
    <source>
        <dbReference type="Proteomes" id="UP000305674"/>
    </source>
</evidence>
<dbReference type="InterPro" id="IPR036145">
    <property type="entry name" value="MinC_C_sf"/>
</dbReference>
<keyword evidence="4 6" id="KW-0131">Cell cycle</keyword>
<comment type="subunit">
    <text evidence="6">Interacts with MinD and FtsZ.</text>
</comment>
<evidence type="ECO:0000259" key="8">
    <source>
        <dbReference type="Pfam" id="PF05209"/>
    </source>
</evidence>
<dbReference type="InterPro" id="IPR007874">
    <property type="entry name" value="MinC_N"/>
</dbReference>
<evidence type="ECO:0000256" key="6">
    <source>
        <dbReference type="HAMAP-Rule" id="MF_00267"/>
    </source>
</evidence>
<feature type="domain" description="Septum formation inhibitor MinC N-terminal" evidence="8">
    <location>
        <begin position="6"/>
        <end position="75"/>
    </location>
</feature>
<evidence type="ECO:0000256" key="3">
    <source>
        <dbReference type="ARBA" id="ARBA00023210"/>
    </source>
</evidence>
<evidence type="ECO:0000256" key="4">
    <source>
        <dbReference type="ARBA" id="ARBA00023306"/>
    </source>
</evidence>
<dbReference type="Pfam" id="PF05209">
    <property type="entry name" value="MinC_N"/>
    <property type="match status" value="1"/>
</dbReference>
<keyword evidence="3 6" id="KW-0717">Septation</keyword>
<organism evidence="9 10">
    <name type="scientific">Ferrimonas sediminicola</name>
    <dbReference type="NCBI Taxonomy" id="2569538"/>
    <lineage>
        <taxon>Bacteria</taxon>
        <taxon>Pseudomonadati</taxon>
        <taxon>Pseudomonadota</taxon>
        <taxon>Gammaproteobacteria</taxon>
        <taxon>Alteromonadales</taxon>
        <taxon>Ferrimonadaceae</taxon>
        <taxon>Ferrimonas</taxon>
    </lineage>
</organism>
<reference evidence="9 10" key="1">
    <citation type="submission" date="2019-04" db="EMBL/GenBank/DDBJ databases">
        <authorList>
            <person name="Hwang J.C."/>
        </authorList>
    </citation>
    <scope>NUCLEOTIDE SEQUENCE [LARGE SCALE GENOMIC DNA]</scope>
    <source>
        <strain evidence="9 10">IMCC35001</strain>
    </source>
</reference>
<dbReference type="InterPro" id="IPR013033">
    <property type="entry name" value="MinC"/>
</dbReference>
<dbReference type="Proteomes" id="UP000305674">
    <property type="component" value="Unassembled WGS sequence"/>
</dbReference>
<dbReference type="PANTHER" id="PTHR34108">
    <property type="entry name" value="SEPTUM SITE-DETERMINING PROTEIN MINC"/>
    <property type="match status" value="1"/>
</dbReference>
<proteinExistence type="inferred from homology"/>
<dbReference type="InterPro" id="IPR005526">
    <property type="entry name" value="Septum_form_inhib_MinC_C"/>
</dbReference>
<dbReference type="SUPFAM" id="SSF63848">
    <property type="entry name" value="Cell-division inhibitor MinC, C-terminal domain"/>
    <property type="match status" value="1"/>
</dbReference>